<evidence type="ECO:0000313" key="8">
    <source>
        <dbReference type="EMBL" id="QUI25605.1"/>
    </source>
</evidence>
<dbReference type="GO" id="GO:0019843">
    <property type="term" value="F:rRNA binding"/>
    <property type="evidence" value="ECO:0007669"/>
    <property type="project" value="UniProtKB-KW"/>
</dbReference>
<keyword evidence="3 7" id="KW-0694">RNA-binding</keyword>
<evidence type="ECO:0000313" key="9">
    <source>
        <dbReference type="Proteomes" id="UP000683246"/>
    </source>
</evidence>
<keyword evidence="7" id="KW-0479">Metal-binding</keyword>
<evidence type="ECO:0000256" key="4">
    <source>
        <dbReference type="ARBA" id="ARBA00022980"/>
    </source>
</evidence>
<evidence type="ECO:0000256" key="6">
    <source>
        <dbReference type="ARBA" id="ARBA00035687"/>
    </source>
</evidence>
<sequence length="70" mass="7959">MREGIHPKYHEASVKCNCGNEFVTGSTDENIHVEICSKCHPFYTGTQKAVAARGRIDKFNRKYGIEQENN</sequence>
<protein>
    <recommendedName>
        <fullName evidence="6 7">Large ribosomal subunit protein bL31</fullName>
    </recommendedName>
</protein>
<dbReference type="PRINTS" id="PR01249">
    <property type="entry name" value="RIBOSOMALL31"/>
</dbReference>
<dbReference type="GO" id="GO:0006412">
    <property type="term" value="P:translation"/>
    <property type="evidence" value="ECO:0007669"/>
    <property type="project" value="UniProtKB-UniRule"/>
</dbReference>
<dbReference type="NCBIfam" id="TIGR00105">
    <property type="entry name" value="L31"/>
    <property type="match status" value="1"/>
</dbReference>
<dbReference type="GO" id="GO:0005840">
    <property type="term" value="C:ribosome"/>
    <property type="evidence" value="ECO:0007669"/>
    <property type="project" value="UniProtKB-KW"/>
</dbReference>
<evidence type="ECO:0000256" key="5">
    <source>
        <dbReference type="ARBA" id="ARBA00023274"/>
    </source>
</evidence>
<keyword evidence="5 7" id="KW-0687">Ribonucleoprotein</keyword>
<feature type="binding site" evidence="7">
    <location>
        <position position="36"/>
    </location>
    <ligand>
        <name>Zn(2+)</name>
        <dbReference type="ChEBI" id="CHEBI:29105"/>
    </ligand>
</feature>
<dbReference type="Proteomes" id="UP000683246">
    <property type="component" value="Chromosome"/>
</dbReference>
<keyword evidence="9" id="KW-1185">Reference proteome</keyword>
<keyword evidence="4 7" id="KW-0689">Ribosomal protein</keyword>
<dbReference type="NCBIfam" id="NF001809">
    <property type="entry name" value="PRK00528.1"/>
    <property type="match status" value="1"/>
</dbReference>
<evidence type="ECO:0000256" key="7">
    <source>
        <dbReference type="HAMAP-Rule" id="MF_00501"/>
    </source>
</evidence>
<feature type="binding site" evidence="7">
    <location>
        <position position="16"/>
    </location>
    <ligand>
        <name>Zn(2+)</name>
        <dbReference type="ChEBI" id="CHEBI:29105"/>
    </ligand>
</feature>
<feature type="binding site" evidence="7">
    <location>
        <position position="39"/>
    </location>
    <ligand>
        <name>Zn(2+)</name>
        <dbReference type="ChEBI" id="CHEBI:29105"/>
    </ligand>
</feature>
<reference evidence="8" key="1">
    <citation type="submission" date="2020-07" db="EMBL/GenBank/DDBJ databases">
        <title>Vallitalea pronyensis genome.</title>
        <authorList>
            <person name="Postec A."/>
        </authorList>
    </citation>
    <scope>NUCLEOTIDE SEQUENCE</scope>
    <source>
        <strain evidence="8">FatNI3</strain>
    </source>
</reference>
<gene>
    <name evidence="7 8" type="primary">rpmE</name>
    <name evidence="8" type="ORF">HZI73_06260</name>
</gene>
<accession>A0A8J8MPL8</accession>
<dbReference type="GO" id="GO:1990904">
    <property type="term" value="C:ribonucleoprotein complex"/>
    <property type="evidence" value="ECO:0007669"/>
    <property type="project" value="UniProtKB-KW"/>
</dbReference>
<dbReference type="InterPro" id="IPR002150">
    <property type="entry name" value="Ribosomal_bL31"/>
</dbReference>
<dbReference type="InterPro" id="IPR027491">
    <property type="entry name" value="Ribosomal_bL31_A"/>
</dbReference>
<organism evidence="8 9">
    <name type="scientific">Vallitalea pronyensis</name>
    <dbReference type="NCBI Taxonomy" id="1348613"/>
    <lineage>
        <taxon>Bacteria</taxon>
        <taxon>Bacillati</taxon>
        <taxon>Bacillota</taxon>
        <taxon>Clostridia</taxon>
        <taxon>Lachnospirales</taxon>
        <taxon>Vallitaleaceae</taxon>
        <taxon>Vallitalea</taxon>
    </lineage>
</organism>
<evidence type="ECO:0000256" key="1">
    <source>
        <dbReference type="ARBA" id="ARBA00009296"/>
    </source>
</evidence>
<dbReference type="NCBIfam" id="NF000612">
    <property type="entry name" value="PRK00019.1"/>
    <property type="match status" value="1"/>
</dbReference>
<name>A0A8J8MPL8_9FIRM</name>
<keyword evidence="2 7" id="KW-0699">rRNA-binding</keyword>
<dbReference type="HAMAP" id="MF_00501">
    <property type="entry name" value="Ribosomal_bL31_1"/>
    <property type="match status" value="1"/>
</dbReference>
<dbReference type="AlphaFoldDB" id="A0A8J8MPL8"/>
<comment type="cofactor">
    <cofactor evidence="7">
        <name>Zn(2+)</name>
        <dbReference type="ChEBI" id="CHEBI:29105"/>
    </cofactor>
    <text evidence="7">Binds 1 zinc ion per subunit.</text>
</comment>
<evidence type="ECO:0000256" key="2">
    <source>
        <dbReference type="ARBA" id="ARBA00022730"/>
    </source>
</evidence>
<feature type="binding site" evidence="7">
    <location>
        <position position="18"/>
    </location>
    <ligand>
        <name>Zn(2+)</name>
        <dbReference type="ChEBI" id="CHEBI:29105"/>
    </ligand>
</feature>
<dbReference type="PANTHER" id="PTHR33280:SF1">
    <property type="entry name" value="LARGE RIBOSOMAL SUBUNIT PROTEIN BL31C"/>
    <property type="match status" value="1"/>
</dbReference>
<dbReference type="PROSITE" id="PS01143">
    <property type="entry name" value="RIBOSOMAL_L31"/>
    <property type="match status" value="1"/>
</dbReference>
<dbReference type="SUPFAM" id="SSF143800">
    <property type="entry name" value="L28p-like"/>
    <property type="match status" value="1"/>
</dbReference>
<dbReference type="InterPro" id="IPR042105">
    <property type="entry name" value="Ribosomal_bL31_sf"/>
</dbReference>
<dbReference type="InterPro" id="IPR034704">
    <property type="entry name" value="Ribosomal_bL28/bL31-like_sf"/>
</dbReference>
<comment type="similarity">
    <text evidence="1 7">Belongs to the bacterial ribosomal protein bL31 family. Type A subfamily.</text>
</comment>
<comment type="function">
    <text evidence="7">Binds the 23S rRNA.</text>
</comment>
<dbReference type="EMBL" id="CP058649">
    <property type="protein sequence ID" value="QUI25605.1"/>
    <property type="molecule type" value="Genomic_DNA"/>
</dbReference>
<dbReference type="RefSeq" id="WP_212698704.1">
    <property type="nucleotide sequence ID" value="NZ_CP058649.1"/>
</dbReference>
<dbReference type="GO" id="GO:0046872">
    <property type="term" value="F:metal ion binding"/>
    <property type="evidence" value="ECO:0007669"/>
    <property type="project" value="UniProtKB-KW"/>
</dbReference>
<dbReference type="KEGG" id="vpy:HZI73_06260"/>
<keyword evidence="7" id="KW-0862">Zinc</keyword>
<dbReference type="Pfam" id="PF01197">
    <property type="entry name" value="Ribosomal_L31"/>
    <property type="match status" value="1"/>
</dbReference>
<dbReference type="Gene3D" id="4.10.830.30">
    <property type="entry name" value="Ribosomal protein L31"/>
    <property type="match status" value="1"/>
</dbReference>
<dbReference type="GO" id="GO:0003735">
    <property type="term" value="F:structural constituent of ribosome"/>
    <property type="evidence" value="ECO:0007669"/>
    <property type="project" value="InterPro"/>
</dbReference>
<comment type="subunit">
    <text evidence="7">Part of the 50S ribosomal subunit.</text>
</comment>
<evidence type="ECO:0000256" key="3">
    <source>
        <dbReference type="ARBA" id="ARBA00022884"/>
    </source>
</evidence>
<dbReference type="PANTHER" id="PTHR33280">
    <property type="entry name" value="50S RIBOSOMAL PROTEIN L31, CHLOROPLASTIC"/>
    <property type="match status" value="1"/>
</dbReference>
<proteinExistence type="inferred from homology"/>